<comment type="caution">
    <text evidence="3">The sequence shown here is derived from an EMBL/GenBank/DDBJ whole genome shotgun (WGS) entry which is preliminary data.</text>
</comment>
<organism evidence="3 4">
    <name type="scientific">Leucosporidium creatinivorum</name>
    <dbReference type="NCBI Taxonomy" id="106004"/>
    <lineage>
        <taxon>Eukaryota</taxon>
        <taxon>Fungi</taxon>
        <taxon>Dikarya</taxon>
        <taxon>Basidiomycota</taxon>
        <taxon>Pucciniomycotina</taxon>
        <taxon>Microbotryomycetes</taxon>
        <taxon>Leucosporidiales</taxon>
        <taxon>Leucosporidium</taxon>
    </lineage>
</organism>
<dbReference type="InterPro" id="IPR042277">
    <property type="entry name" value="IST1-like"/>
</dbReference>
<dbReference type="FunCoup" id="A0A1Y2F5V6">
    <property type="interactions" value="450"/>
</dbReference>
<dbReference type="PANTHER" id="PTHR12161:SF5">
    <property type="entry name" value="IST1 HOMOLOG"/>
    <property type="match status" value="1"/>
</dbReference>
<reference evidence="3 4" key="1">
    <citation type="submission" date="2016-07" db="EMBL/GenBank/DDBJ databases">
        <title>Pervasive Adenine N6-methylation of Active Genes in Fungi.</title>
        <authorList>
            <consortium name="DOE Joint Genome Institute"/>
            <person name="Mondo S.J."/>
            <person name="Dannebaum R.O."/>
            <person name="Kuo R.C."/>
            <person name="Labutti K."/>
            <person name="Haridas S."/>
            <person name="Kuo A."/>
            <person name="Salamov A."/>
            <person name="Ahrendt S.R."/>
            <person name="Lipzen A."/>
            <person name="Sullivan W."/>
            <person name="Andreopoulos W.B."/>
            <person name="Clum A."/>
            <person name="Lindquist E."/>
            <person name="Daum C."/>
            <person name="Ramamoorthy G.K."/>
            <person name="Gryganskyi A."/>
            <person name="Culley D."/>
            <person name="Magnuson J.K."/>
            <person name="James T.Y."/>
            <person name="O'Malley M.A."/>
            <person name="Stajich J.E."/>
            <person name="Spatafora J.W."/>
            <person name="Visel A."/>
            <person name="Grigoriev I.V."/>
        </authorList>
    </citation>
    <scope>NUCLEOTIDE SEQUENCE [LARGE SCALE GENOMIC DNA]</scope>
    <source>
        <strain evidence="3 4">62-1032</strain>
    </source>
</reference>
<evidence type="ECO:0000313" key="3">
    <source>
        <dbReference type="EMBL" id="ORY79271.1"/>
    </source>
</evidence>
<evidence type="ECO:0000256" key="2">
    <source>
        <dbReference type="SAM" id="MobiDB-lite"/>
    </source>
</evidence>
<name>A0A1Y2F5V6_9BASI</name>
<dbReference type="Pfam" id="PF03398">
    <property type="entry name" value="Ist1"/>
    <property type="match status" value="1"/>
</dbReference>
<keyword evidence="4" id="KW-1185">Reference proteome</keyword>
<comment type="similarity">
    <text evidence="1">Belongs to the IST1 family.</text>
</comment>
<dbReference type="Proteomes" id="UP000193467">
    <property type="component" value="Unassembled WGS sequence"/>
</dbReference>
<dbReference type="InterPro" id="IPR005061">
    <property type="entry name" value="Ist1"/>
</dbReference>
<protein>
    <submittedName>
        <fullName evidence="3">Regulator of Vps4 activity in the MVB pathway-domain-containing protein</fullName>
    </submittedName>
</protein>
<gene>
    <name evidence="3" type="ORF">BCR35DRAFT_291556</name>
</gene>
<sequence length="290" mass="31568">MPSNSWSPPRAKVQLKLSIQRLRLLASKKTQLAKTTRRDIAAQLEKGKLESARIKVEQVLGEDTMVELLEVLELYCELLLARFGLLEGVKEVDPGVSEAVIGIIHAAPRTELKELHILRDMLISKGGRDFALDAIDNVGNCVPERISSKLIISQPPSDLVDLYLYEIAKAYSIDWVPESLSAATEPSALPAPTPLAAPSTPSKPTAPLPPFDASSLPQTPPVAPSEADHTVILKSSLPSPGLVAPAPTSAVGGKVVEKEVEKPKEKPKEKEKEEDEFEALSRRFAELKKR</sequence>
<dbReference type="InParanoid" id="A0A1Y2F5V6"/>
<dbReference type="FunFam" id="1.20.1260.60:FF:000002">
    <property type="entry name" value="Vacuolar protein sorting-associated protein IST1"/>
    <property type="match status" value="1"/>
</dbReference>
<dbReference type="EMBL" id="MCGR01000027">
    <property type="protein sequence ID" value="ORY79271.1"/>
    <property type="molecule type" value="Genomic_DNA"/>
</dbReference>
<dbReference type="GO" id="GO:0015031">
    <property type="term" value="P:protein transport"/>
    <property type="evidence" value="ECO:0007669"/>
    <property type="project" value="InterPro"/>
</dbReference>
<dbReference type="Gene3D" id="1.20.1260.60">
    <property type="entry name" value="Vacuolar protein sorting-associated protein Ist1"/>
    <property type="match status" value="1"/>
</dbReference>
<proteinExistence type="inferred from homology"/>
<dbReference type="STRING" id="106004.A0A1Y2F5V6"/>
<evidence type="ECO:0000313" key="4">
    <source>
        <dbReference type="Proteomes" id="UP000193467"/>
    </source>
</evidence>
<accession>A0A1Y2F5V6</accession>
<evidence type="ECO:0000256" key="1">
    <source>
        <dbReference type="ARBA" id="ARBA00005536"/>
    </source>
</evidence>
<dbReference type="PANTHER" id="PTHR12161">
    <property type="entry name" value="IST1 FAMILY MEMBER"/>
    <property type="match status" value="1"/>
</dbReference>
<feature type="compositionally biased region" description="Basic and acidic residues" evidence="2">
    <location>
        <begin position="255"/>
        <end position="271"/>
    </location>
</feature>
<feature type="region of interest" description="Disordered" evidence="2">
    <location>
        <begin position="184"/>
        <end position="278"/>
    </location>
</feature>
<dbReference type="OrthoDB" id="29853at2759"/>
<dbReference type="AlphaFoldDB" id="A0A1Y2F5V6"/>